<dbReference type="GO" id="GO:0031072">
    <property type="term" value="F:heat shock protein binding"/>
    <property type="evidence" value="ECO:0007669"/>
    <property type="project" value="InterPro"/>
</dbReference>
<dbReference type="Gene3D" id="2.60.260.20">
    <property type="entry name" value="Urease metallochaperone UreE, N-terminal domain"/>
    <property type="match status" value="2"/>
</dbReference>
<feature type="repeat" description="CXXCXGXG motif" evidence="14">
    <location>
        <begin position="210"/>
        <end position="217"/>
    </location>
</feature>
<evidence type="ECO:0000256" key="15">
    <source>
        <dbReference type="PROSITE-ProRule" id="PRU00546"/>
    </source>
</evidence>
<dbReference type="Gene3D" id="1.10.287.110">
    <property type="entry name" value="DnaJ domain"/>
    <property type="match status" value="1"/>
</dbReference>
<evidence type="ECO:0000256" key="7">
    <source>
        <dbReference type="ARBA" id="ARBA00022771"/>
    </source>
</evidence>
<evidence type="ECO:0000256" key="13">
    <source>
        <dbReference type="ARBA" id="ARBA00067609"/>
    </source>
</evidence>
<keyword evidence="9 14" id="KW-0346">Stress response</keyword>
<dbReference type="RefSeq" id="WP_145086714.1">
    <property type="nucleotide sequence ID" value="NZ_JBCFAR010000007.1"/>
</dbReference>
<dbReference type="Pfam" id="PF00226">
    <property type="entry name" value="DnaJ"/>
    <property type="match status" value="1"/>
</dbReference>
<dbReference type="PANTHER" id="PTHR43096:SF48">
    <property type="entry name" value="CHAPERONE PROTEIN DNAJ"/>
    <property type="match status" value="1"/>
</dbReference>
<dbReference type="SUPFAM" id="SSF49493">
    <property type="entry name" value="HSP40/DnaJ peptide-binding domain"/>
    <property type="match status" value="2"/>
</dbReference>
<feature type="repeat" description="CXXCXGXG motif" evidence="14">
    <location>
        <begin position="170"/>
        <end position="177"/>
    </location>
</feature>
<evidence type="ECO:0000256" key="2">
    <source>
        <dbReference type="ARBA" id="ARBA00011738"/>
    </source>
</evidence>
<dbReference type="GO" id="GO:0042026">
    <property type="term" value="P:protein refolding"/>
    <property type="evidence" value="ECO:0007669"/>
    <property type="project" value="TreeGrafter"/>
</dbReference>
<evidence type="ECO:0000256" key="6">
    <source>
        <dbReference type="ARBA" id="ARBA00022737"/>
    </source>
</evidence>
<dbReference type="CDD" id="cd10719">
    <property type="entry name" value="DnaJ_zf"/>
    <property type="match status" value="1"/>
</dbReference>
<evidence type="ECO:0000256" key="12">
    <source>
        <dbReference type="ARBA" id="ARBA00061004"/>
    </source>
</evidence>
<evidence type="ECO:0000256" key="3">
    <source>
        <dbReference type="ARBA" id="ARBA00022490"/>
    </source>
</evidence>
<feature type="binding site" evidence="14">
    <location>
        <position position="153"/>
    </location>
    <ligand>
        <name>Zn(2+)</name>
        <dbReference type="ChEBI" id="CHEBI:29105"/>
        <label>1</label>
    </ligand>
</feature>
<feature type="binding site" evidence="14">
    <location>
        <position position="170"/>
    </location>
    <ligand>
        <name>Zn(2+)</name>
        <dbReference type="ChEBI" id="CHEBI:29105"/>
        <label>2</label>
    </ligand>
</feature>
<keyword evidence="6 14" id="KW-0677">Repeat</keyword>
<comment type="caution">
    <text evidence="19">The sequence shown here is derived from an EMBL/GenBank/DDBJ whole genome shotgun (WGS) entry which is preliminary data.</text>
</comment>
<dbReference type="Pfam" id="PF01556">
    <property type="entry name" value="DnaJ_C"/>
    <property type="match status" value="1"/>
</dbReference>
<evidence type="ECO:0000256" key="8">
    <source>
        <dbReference type="ARBA" id="ARBA00022833"/>
    </source>
</evidence>
<keyword evidence="10 14" id="KW-0143">Chaperone</keyword>
<gene>
    <name evidence="14" type="primary">dnaJ</name>
    <name evidence="19" type="ORF">LY60_03498</name>
</gene>
<feature type="binding site" evidence="14">
    <location>
        <position position="156"/>
    </location>
    <ligand>
        <name>Zn(2+)</name>
        <dbReference type="ChEBI" id="CHEBI:29105"/>
        <label>1</label>
    </ligand>
</feature>
<dbReference type="InterPro" id="IPR036869">
    <property type="entry name" value="J_dom_sf"/>
</dbReference>
<feature type="binding site" evidence="14">
    <location>
        <position position="196"/>
    </location>
    <ligand>
        <name>Zn(2+)</name>
        <dbReference type="ChEBI" id="CHEBI:29105"/>
        <label>2</label>
    </ligand>
</feature>
<protein>
    <recommendedName>
        <fullName evidence="13 14">Chaperone protein DnaJ</fullName>
    </recommendedName>
</protein>
<evidence type="ECO:0000256" key="1">
    <source>
        <dbReference type="ARBA" id="ARBA00004496"/>
    </source>
</evidence>
<evidence type="ECO:0000256" key="16">
    <source>
        <dbReference type="SAM" id="MobiDB-lite"/>
    </source>
</evidence>
<dbReference type="InterPro" id="IPR008971">
    <property type="entry name" value="HSP40/DnaJ_pept-bd"/>
</dbReference>
<evidence type="ECO:0000256" key="9">
    <source>
        <dbReference type="ARBA" id="ARBA00023016"/>
    </source>
</evidence>
<dbReference type="FunFam" id="1.10.287.110:FF:000034">
    <property type="entry name" value="Chaperone protein DnaJ"/>
    <property type="match status" value="1"/>
</dbReference>
<dbReference type="GO" id="GO:0006260">
    <property type="term" value="P:DNA replication"/>
    <property type="evidence" value="ECO:0007669"/>
    <property type="project" value="UniProtKB-KW"/>
</dbReference>
<keyword evidence="8 14" id="KW-0862">Zinc</keyword>
<dbReference type="Pfam" id="PF00684">
    <property type="entry name" value="DnaJ_CXXCXGXG"/>
    <property type="match status" value="1"/>
</dbReference>
<evidence type="ECO:0000259" key="17">
    <source>
        <dbReference type="PROSITE" id="PS50076"/>
    </source>
</evidence>
<name>A0A562J1I4_9FIRM</name>
<keyword evidence="5 14" id="KW-0479">Metal-binding</keyword>
<evidence type="ECO:0000313" key="20">
    <source>
        <dbReference type="Proteomes" id="UP000315343"/>
    </source>
</evidence>
<feature type="binding site" evidence="14">
    <location>
        <position position="213"/>
    </location>
    <ligand>
        <name>Zn(2+)</name>
        <dbReference type="ChEBI" id="CHEBI:29105"/>
        <label>1</label>
    </ligand>
</feature>
<feature type="region of interest" description="Disordered" evidence="16">
    <location>
        <begin position="361"/>
        <end position="382"/>
    </location>
</feature>
<dbReference type="FunFam" id="2.10.230.10:FF:000002">
    <property type="entry name" value="Molecular chaperone DnaJ"/>
    <property type="match status" value="1"/>
</dbReference>
<dbReference type="CDD" id="cd06257">
    <property type="entry name" value="DnaJ"/>
    <property type="match status" value="1"/>
</dbReference>
<evidence type="ECO:0000259" key="18">
    <source>
        <dbReference type="PROSITE" id="PS51188"/>
    </source>
</evidence>
<comment type="subunit">
    <text evidence="2 14">Homodimer.</text>
</comment>
<evidence type="ECO:0000256" key="11">
    <source>
        <dbReference type="ARBA" id="ARBA00053423"/>
    </source>
</evidence>
<evidence type="ECO:0000256" key="4">
    <source>
        <dbReference type="ARBA" id="ARBA00022705"/>
    </source>
</evidence>
<feature type="binding site" evidence="14">
    <location>
        <position position="210"/>
    </location>
    <ligand>
        <name>Zn(2+)</name>
        <dbReference type="ChEBI" id="CHEBI:29105"/>
        <label>1</label>
    </ligand>
</feature>
<dbReference type="GO" id="GO:0051082">
    <property type="term" value="F:unfolded protein binding"/>
    <property type="evidence" value="ECO:0007669"/>
    <property type="project" value="UniProtKB-UniRule"/>
</dbReference>
<dbReference type="OrthoDB" id="9779889at2"/>
<dbReference type="NCBIfam" id="NF008035">
    <property type="entry name" value="PRK10767.1"/>
    <property type="match status" value="1"/>
</dbReference>
<comment type="function">
    <text evidence="11 14">Participates actively in the response to hyperosmotic and heat shock by preventing the aggregation of stress-denatured proteins and by disaggregating proteins, also in an autonomous, DnaK-independent fashion. Unfolded proteins bind initially to DnaJ; upon interaction with the DnaJ-bound protein, DnaK hydrolyzes its bound ATP, resulting in the formation of a stable complex. GrpE releases ADP from DnaK; ATP binding to DnaK triggers the release of the substrate protein, thus completing the reaction cycle. Several rounds of ATP-dependent interactions between DnaJ, DnaK and GrpE are required for fully efficient folding. Also involved, together with DnaK and GrpE, in the DNA replication of plasmids through activation of initiation proteins.</text>
</comment>
<dbReference type="InterPro" id="IPR002939">
    <property type="entry name" value="DnaJ_C"/>
</dbReference>
<evidence type="ECO:0000313" key="19">
    <source>
        <dbReference type="EMBL" id="TWH77022.1"/>
    </source>
</evidence>
<dbReference type="InterPro" id="IPR001305">
    <property type="entry name" value="HSP_DnaJ_Cys-rich_dom"/>
</dbReference>
<sequence length="382" mass="41368">MAKRDYYEVLGIEKGADEKEIKSAFRKLAKQYHPDLNPDNKEAEAKFKEINEAYEVLSDPDKKAKYDQFGHAAFDQSQGFGGAGGAGFNDFGDIFGDIFGDFFGGGFSGGGSSRAQRTGPKAGSDLKIKLDITFEEAAFGTKKEIKINRIEKCHVCDGTGAKKGTSKKTCPTCNGAGSVKTVQRTPFGQFASTKICSTCNGTGEVVEEPCTSCSGTGKEKKSRKLSINIPAGVDTGSVIPLRGEGNHGERGGPAGDLYVYINVKEHELFERDGNDVWCEIPISFAKAALGGSIEVTTLEGKVKYEVPEGTQPGTVFRLKNKGIKNLRGAGKGDQYVRIKIDVPKKLTDKQKTILEQFAEEMGEKPDNDKKGFFGKMKDAFKD</sequence>
<feature type="binding site" evidence="14">
    <location>
        <position position="199"/>
    </location>
    <ligand>
        <name>Zn(2+)</name>
        <dbReference type="ChEBI" id="CHEBI:29105"/>
        <label>2</label>
    </ligand>
</feature>
<accession>A0A562J1I4</accession>
<evidence type="ECO:0000256" key="14">
    <source>
        <dbReference type="HAMAP-Rule" id="MF_01152"/>
    </source>
</evidence>
<keyword evidence="20" id="KW-1185">Reference proteome</keyword>
<comment type="subcellular location">
    <subcellularLocation>
        <location evidence="1 14">Cytoplasm</location>
    </subcellularLocation>
</comment>
<dbReference type="PROSITE" id="PS50076">
    <property type="entry name" value="DNAJ_2"/>
    <property type="match status" value="1"/>
</dbReference>
<comment type="domain">
    <text evidence="14">The J domain is necessary and sufficient to stimulate DnaK ATPase activity. Zinc center 1 plays an important role in the autonomous, DnaK-independent chaperone activity of DnaJ. Zinc center 2 is essential for interaction with DnaK and for DnaJ activity.</text>
</comment>
<dbReference type="NCBIfam" id="TIGR02349">
    <property type="entry name" value="DnaJ_bact"/>
    <property type="match status" value="1"/>
</dbReference>
<proteinExistence type="inferred from homology"/>
<dbReference type="PRINTS" id="PR00625">
    <property type="entry name" value="JDOMAIN"/>
</dbReference>
<dbReference type="SUPFAM" id="SSF57938">
    <property type="entry name" value="DnaJ/Hsp40 cysteine-rich domain"/>
    <property type="match status" value="1"/>
</dbReference>
<feature type="binding site" evidence="14">
    <location>
        <position position="173"/>
    </location>
    <ligand>
        <name>Zn(2+)</name>
        <dbReference type="ChEBI" id="CHEBI:29105"/>
        <label>2</label>
    </ligand>
</feature>
<dbReference type="GO" id="GO:0005737">
    <property type="term" value="C:cytoplasm"/>
    <property type="evidence" value="ECO:0007669"/>
    <property type="project" value="UniProtKB-SubCell"/>
</dbReference>
<organism evidence="19 20">
    <name type="scientific">Sedimentibacter saalensis</name>
    <dbReference type="NCBI Taxonomy" id="130788"/>
    <lineage>
        <taxon>Bacteria</taxon>
        <taxon>Bacillati</taxon>
        <taxon>Bacillota</taxon>
        <taxon>Tissierellia</taxon>
        <taxon>Sedimentibacter</taxon>
    </lineage>
</organism>
<feature type="repeat" description="CXXCXGXG motif" evidence="14">
    <location>
        <begin position="153"/>
        <end position="160"/>
    </location>
</feature>
<dbReference type="PROSITE" id="PS00636">
    <property type="entry name" value="DNAJ_1"/>
    <property type="match status" value="1"/>
</dbReference>
<keyword evidence="7 14" id="KW-0863">Zinc-finger</keyword>
<feature type="zinc finger region" description="CR-type" evidence="15">
    <location>
        <begin position="140"/>
        <end position="222"/>
    </location>
</feature>
<dbReference type="SUPFAM" id="SSF46565">
    <property type="entry name" value="Chaperone J-domain"/>
    <property type="match status" value="1"/>
</dbReference>
<feature type="domain" description="CR-type" evidence="18">
    <location>
        <begin position="140"/>
        <end position="222"/>
    </location>
</feature>
<keyword evidence="4 14" id="KW-0235">DNA replication</keyword>
<dbReference type="InterPro" id="IPR018253">
    <property type="entry name" value="DnaJ_domain_CS"/>
</dbReference>
<dbReference type="InterPro" id="IPR001623">
    <property type="entry name" value="DnaJ_domain"/>
</dbReference>
<dbReference type="InterPro" id="IPR012724">
    <property type="entry name" value="DnaJ"/>
</dbReference>
<dbReference type="PROSITE" id="PS51188">
    <property type="entry name" value="ZF_CR"/>
    <property type="match status" value="1"/>
</dbReference>
<dbReference type="AlphaFoldDB" id="A0A562J1I4"/>
<keyword evidence="3 14" id="KW-0963">Cytoplasm</keyword>
<dbReference type="Proteomes" id="UP000315343">
    <property type="component" value="Unassembled WGS sequence"/>
</dbReference>
<dbReference type="HAMAP" id="MF_01152">
    <property type="entry name" value="DnaJ"/>
    <property type="match status" value="1"/>
</dbReference>
<dbReference type="InterPro" id="IPR036410">
    <property type="entry name" value="HSP_DnaJ_Cys-rich_dom_sf"/>
</dbReference>
<dbReference type="CDD" id="cd10747">
    <property type="entry name" value="DnaJ_C"/>
    <property type="match status" value="1"/>
</dbReference>
<dbReference type="GO" id="GO:0005524">
    <property type="term" value="F:ATP binding"/>
    <property type="evidence" value="ECO:0007669"/>
    <property type="project" value="InterPro"/>
</dbReference>
<feature type="repeat" description="CXXCXGXG motif" evidence="14">
    <location>
        <begin position="196"/>
        <end position="203"/>
    </location>
</feature>
<feature type="domain" description="J" evidence="17">
    <location>
        <begin position="5"/>
        <end position="70"/>
    </location>
</feature>
<dbReference type="GO" id="GO:0008270">
    <property type="term" value="F:zinc ion binding"/>
    <property type="evidence" value="ECO:0007669"/>
    <property type="project" value="UniProtKB-UniRule"/>
</dbReference>
<comment type="cofactor">
    <cofactor evidence="14">
        <name>Zn(2+)</name>
        <dbReference type="ChEBI" id="CHEBI:29105"/>
    </cofactor>
    <text evidence="14">Binds 2 Zn(2+) ions per monomer.</text>
</comment>
<reference evidence="19 20" key="1">
    <citation type="submission" date="2019-07" db="EMBL/GenBank/DDBJ databases">
        <title>Genomic Encyclopedia of Type Strains, Phase I: the one thousand microbial genomes (KMG-I) project.</title>
        <authorList>
            <person name="Kyrpides N."/>
        </authorList>
    </citation>
    <scope>NUCLEOTIDE SEQUENCE [LARGE SCALE GENOMIC DNA]</scope>
    <source>
        <strain evidence="19 20">DSM 13558</strain>
    </source>
</reference>
<dbReference type="EMBL" id="VLKH01000014">
    <property type="protein sequence ID" value="TWH77022.1"/>
    <property type="molecule type" value="Genomic_DNA"/>
</dbReference>
<dbReference type="Gene3D" id="2.10.230.10">
    <property type="entry name" value="Heat shock protein DnaJ, cysteine-rich domain"/>
    <property type="match status" value="1"/>
</dbReference>
<dbReference type="FunFam" id="2.60.260.20:FF:000004">
    <property type="entry name" value="Molecular chaperone DnaJ"/>
    <property type="match status" value="1"/>
</dbReference>
<dbReference type="SMART" id="SM00271">
    <property type="entry name" value="DnaJ"/>
    <property type="match status" value="1"/>
</dbReference>
<dbReference type="GO" id="GO:0009408">
    <property type="term" value="P:response to heat"/>
    <property type="evidence" value="ECO:0007669"/>
    <property type="project" value="InterPro"/>
</dbReference>
<comment type="similarity">
    <text evidence="12 14">Belongs to the DnaJ family.</text>
</comment>
<evidence type="ECO:0000256" key="5">
    <source>
        <dbReference type="ARBA" id="ARBA00022723"/>
    </source>
</evidence>
<dbReference type="PANTHER" id="PTHR43096">
    <property type="entry name" value="DNAJ HOMOLOG 1, MITOCHONDRIAL-RELATED"/>
    <property type="match status" value="1"/>
</dbReference>
<evidence type="ECO:0000256" key="10">
    <source>
        <dbReference type="ARBA" id="ARBA00023186"/>
    </source>
</evidence>